<dbReference type="InterPro" id="IPR002491">
    <property type="entry name" value="ABC_transptr_periplasmic_BD"/>
</dbReference>
<dbReference type="PROSITE" id="PS50983">
    <property type="entry name" value="FE_B12_PBP"/>
    <property type="match status" value="1"/>
</dbReference>
<evidence type="ECO:0000313" key="3">
    <source>
        <dbReference type="EMBL" id="MFC0711947.1"/>
    </source>
</evidence>
<dbReference type="Pfam" id="PF01497">
    <property type="entry name" value="Peripla_BP_2"/>
    <property type="match status" value="1"/>
</dbReference>
<dbReference type="SUPFAM" id="SSF53807">
    <property type="entry name" value="Helical backbone' metal receptor"/>
    <property type="match status" value="1"/>
</dbReference>
<comment type="caution">
    <text evidence="3">The sequence shown here is derived from an EMBL/GenBank/DDBJ whole genome shotgun (WGS) entry which is preliminary data.</text>
</comment>
<protein>
    <submittedName>
        <fullName evidence="3">Cobalamin-binding protein</fullName>
    </submittedName>
</protein>
<keyword evidence="1" id="KW-0732">Signal</keyword>
<name>A0ABV6SQY6_AZOPA</name>
<dbReference type="PANTHER" id="PTHR42860:SF1">
    <property type="entry name" value="VITAMIN B12-BINDING PROTEIN"/>
    <property type="match status" value="1"/>
</dbReference>
<dbReference type="InterPro" id="IPR051030">
    <property type="entry name" value="Vitamin_B12-ABC_binding"/>
</dbReference>
<accession>A0ABV6SQY6</accession>
<sequence length="283" mass="31334">MARTTGPDRRVGAPAVGLRPLCAILLLCFVLPLAAAAERVVSLAPSLTESMLELQAGDRLVGVLDGGERPAALASLPSLGRWGRLEMETLLALRPDLILLWPDSISAAQREQLRSFGIPVFEAQPRRLEDIAAQLEALGGRVGRAERGRELAAQLRRQLDELRRQYRREAPLRVFYQVWDRPLYSIGGPQIISDALRVCGAVNLFADLDLPAPQLSVEAVLARDPEVILVSQPEQRDAWQAWPQLQAVRRGQVWAVPDRGLERPSPQMLAATRKLCELLHRVP</sequence>
<dbReference type="Proteomes" id="UP001589891">
    <property type="component" value="Unassembled WGS sequence"/>
</dbReference>
<dbReference type="NCBIfam" id="NF038402">
    <property type="entry name" value="TroA_like"/>
    <property type="match status" value="1"/>
</dbReference>
<gene>
    <name evidence="3" type="ORF">ACFFGX_21175</name>
</gene>
<evidence type="ECO:0000313" key="4">
    <source>
        <dbReference type="Proteomes" id="UP001589891"/>
    </source>
</evidence>
<dbReference type="PANTHER" id="PTHR42860">
    <property type="entry name" value="VITAMIN B12-BINDING PROTEIN"/>
    <property type="match status" value="1"/>
</dbReference>
<dbReference type="Gene3D" id="3.40.50.1980">
    <property type="entry name" value="Nitrogenase molybdenum iron protein domain"/>
    <property type="match status" value="2"/>
</dbReference>
<feature type="domain" description="Fe/B12 periplasmic-binding" evidence="2">
    <location>
        <begin position="39"/>
        <end position="283"/>
    </location>
</feature>
<dbReference type="InterPro" id="IPR054828">
    <property type="entry name" value="Vit_B12_bind_prot"/>
</dbReference>
<dbReference type="RefSeq" id="WP_376949118.1">
    <property type="nucleotide sequence ID" value="NZ_CP171449.1"/>
</dbReference>
<evidence type="ECO:0000256" key="1">
    <source>
        <dbReference type="ARBA" id="ARBA00022729"/>
    </source>
</evidence>
<dbReference type="CDD" id="cd01144">
    <property type="entry name" value="BtuF"/>
    <property type="match status" value="1"/>
</dbReference>
<proteinExistence type="predicted"/>
<organism evidence="3 4">
    <name type="scientific">Azorhizophilus paspali</name>
    <name type="common">Azotobacter paspali</name>
    <dbReference type="NCBI Taxonomy" id="69963"/>
    <lineage>
        <taxon>Bacteria</taxon>
        <taxon>Pseudomonadati</taxon>
        <taxon>Pseudomonadota</taxon>
        <taxon>Gammaproteobacteria</taxon>
        <taxon>Pseudomonadales</taxon>
        <taxon>Pseudomonadaceae</taxon>
        <taxon>Azorhizophilus</taxon>
    </lineage>
</organism>
<dbReference type="EMBL" id="JBHLSS010000141">
    <property type="protein sequence ID" value="MFC0711947.1"/>
    <property type="molecule type" value="Genomic_DNA"/>
</dbReference>
<reference evidence="3 4" key="1">
    <citation type="submission" date="2024-09" db="EMBL/GenBank/DDBJ databases">
        <authorList>
            <person name="Sun Q."/>
            <person name="Mori K."/>
        </authorList>
    </citation>
    <scope>NUCLEOTIDE SEQUENCE [LARGE SCALE GENOMIC DNA]</scope>
    <source>
        <strain evidence="3 4">NCAIM B.01794</strain>
    </source>
</reference>
<keyword evidence="4" id="KW-1185">Reference proteome</keyword>
<evidence type="ECO:0000259" key="2">
    <source>
        <dbReference type="PROSITE" id="PS50983"/>
    </source>
</evidence>